<feature type="transmembrane region" description="Helical" evidence="1">
    <location>
        <begin position="37"/>
        <end position="56"/>
    </location>
</feature>
<sequence>MQPADTTIAVLDPASAQAVTEQPPQGIERTMLAQDKLPVVLAVVLIVWLGVLLLLFRTDRRLARVERRLDEREADRS</sequence>
<dbReference type="InterPro" id="IPR030888">
    <property type="entry name" value="Put_ccm"/>
</dbReference>
<gene>
    <name evidence="2" type="ORF">BSZ37_14150</name>
</gene>
<reference evidence="2 3" key="1">
    <citation type="submission" date="2016-11" db="EMBL/GenBank/DDBJ databases">
        <title>Study of marine rhodopsin-containing bacteria.</title>
        <authorList>
            <person name="Yoshizawa S."/>
            <person name="Kumagai Y."/>
            <person name="Kogure K."/>
        </authorList>
    </citation>
    <scope>NUCLEOTIDE SEQUENCE [LARGE SCALE GENOMIC DNA]</scope>
    <source>
        <strain evidence="2 3">SAORIC-28</strain>
    </source>
</reference>
<keyword evidence="1" id="KW-0472">Membrane</keyword>
<name>A0A271J478_9BACT</name>
<keyword evidence="1" id="KW-1133">Transmembrane helix</keyword>
<keyword evidence="3" id="KW-1185">Reference proteome</keyword>
<dbReference type="Pfam" id="PF20077">
    <property type="entry name" value="CcmD_alt"/>
    <property type="match status" value="1"/>
</dbReference>
<dbReference type="AlphaFoldDB" id="A0A271J478"/>
<dbReference type="RefSeq" id="WP_095511166.1">
    <property type="nucleotide sequence ID" value="NZ_MQWD01000001.1"/>
</dbReference>
<keyword evidence="1" id="KW-0812">Transmembrane</keyword>
<dbReference type="NCBIfam" id="TIGR04391">
    <property type="entry name" value="CcmD_alt_fam"/>
    <property type="match status" value="1"/>
</dbReference>
<evidence type="ECO:0000256" key="1">
    <source>
        <dbReference type="SAM" id="Phobius"/>
    </source>
</evidence>
<accession>A0A271J478</accession>
<evidence type="ECO:0000313" key="3">
    <source>
        <dbReference type="Proteomes" id="UP000216339"/>
    </source>
</evidence>
<evidence type="ECO:0000313" key="2">
    <source>
        <dbReference type="EMBL" id="PAP77499.1"/>
    </source>
</evidence>
<protein>
    <recommendedName>
        <fullName evidence="4">CcmD family protein</fullName>
    </recommendedName>
</protein>
<comment type="caution">
    <text evidence="2">The sequence shown here is derived from an EMBL/GenBank/DDBJ whole genome shotgun (WGS) entry which is preliminary data.</text>
</comment>
<organism evidence="2 3">
    <name type="scientific">Rubrivirga marina</name>
    <dbReference type="NCBI Taxonomy" id="1196024"/>
    <lineage>
        <taxon>Bacteria</taxon>
        <taxon>Pseudomonadati</taxon>
        <taxon>Rhodothermota</taxon>
        <taxon>Rhodothermia</taxon>
        <taxon>Rhodothermales</taxon>
        <taxon>Rubricoccaceae</taxon>
        <taxon>Rubrivirga</taxon>
    </lineage>
</organism>
<proteinExistence type="predicted"/>
<dbReference type="Proteomes" id="UP000216339">
    <property type="component" value="Unassembled WGS sequence"/>
</dbReference>
<evidence type="ECO:0008006" key="4">
    <source>
        <dbReference type="Google" id="ProtNLM"/>
    </source>
</evidence>
<dbReference type="EMBL" id="MQWD01000001">
    <property type="protein sequence ID" value="PAP77499.1"/>
    <property type="molecule type" value="Genomic_DNA"/>
</dbReference>